<comment type="caution">
    <text evidence="2">The sequence shown here is derived from an EMBL/GenBank/DDBJ whole genome shotgun (WGS) entry which is preliminary data.</text>
</comment>
<feature type="signal peptide" evidence="1">
    <location>
        <begin position="1"/>
        <end position="25"/>
    </location>
</feature>
<name>A0A9P4UIG7_9PLEO</name>
<gene>
    <name evidence="2" type="ORF">P171DRAFT_426950</name>
</gene>
<evidence type="ECO:0000313" key="2">
    <source>
        <dbReference type="EMBL" id="KAF2450623.1"/>
    </source>
</evidence>
<dbReference type="Proteomes" id="UP000799764">
    <property type="component" value="Unassembled WGS sequence"/>
</dbReference>
<accession>A0A9P4UIG7</accession>
<keyword evidence="3" id="KW-1185">Reference proteome</keyword>
<dbReference type="AlphaFoldDB" id="A0A9P4UIG7"/>
<feature type="chain" id="PRO_5040157405" description="Secreted protein" evidence="1">
    <location>
        <begin position="26"/>
        <end position="71"/>
    </location>
</feature>
<evidence type="ECO:0000256" key="1">
    <source>
        <dbReference type="SAM" id="SignalP"/>
    </source>
</evidence>
<keyword evidence="1" id="KW-0732">Signal</keyword>
<organism evidence="2 3">
    <name type="scientific">Karstenula rhodostoma CBS 690.94</name>
    <dbReference type="NCBI Taxonomy" id="1392251"/>
    <lineage>
        <taxon>Eukaryota</taxon>
        <taxon>Fungi</taxon>
        <taxon>Dikarya</taxon>
        <taxon>Ascomycota</taxon>
        <taxon>Pezizomycotina</taxon>
        <taxon>Dothideomycetes</taxon>
        <taxon>Pleosporomycetidae</taxon>
        <taxon>Pleosporales</taxon>
        <taxon>Massarineae</taxon>
        <taxon>Didymosphaeriaceae</taxon>
        <taxon>Karstenula</taxon>
    </lineage>
</organism>
<reference evidence="2" key="1">
    <citation type="journal article" date="2020" name="Stud. Mycol.">
        <title>101 Dothideomycetes genomes: a test case for predicting lifestyles and emergence of pathogens.</title>
        <authorList>
            <person name="Haridas S."/>
            <person name="Albert R."/>
            <person name="Binder M."/>
            <person name="Bloem J."/>
            <person name="Labutti K."/>
            <person name="Salamov A."/>
            <person name="Andreopoulos B."/>
            <person name="Baker S."/>
            <person name="Barry K."/>
            <person name="Bills G."/>
            <person name="Bluhm B."/>
            <person name="Cannon C."/>
            <person name="Castanera R."/>
            <person name="Culley D."/>
            <person name="Daum C."/>
            <person name="Ezra D."/>
            <person name="Gonzalez J."/>
            <person name="Henrissat B."/>
            <person name="Kuo A."/>
            <person name="Liang C."/>
            <person name="Lipzen A."/>
            <person name="Lutzoni F."/>
            <person name="Magnuson J."/>
            <person name="Mondo S."/>
            <person name="Nolan M."/>
            <person name="Ohm R."/>
            <person name="Pangilinan J."/>
            <person name="Park H.-J."/>
            <person name="Ramirez L."/>
            <person name="Alfaro M."/>
            <person name="Sun H."/>
            <person name="Tritt A."/>
            <person name="Yoshinaga Y."/>
            <person name="Zwiers L.-H."/>
            <person name="Turgeon B."/>
            <person name="Goodwin S."/>
            <person name="Spatafora J."/>
            <person name="Crous P."/>
            <person name="Grigoriev I."/>
        </authorList>
    </citation>
    <scope>NUCLEOTIDE SEQUENCE</scope>
    <source>
        <strain evidence="2">CBS 690.94</strain>
    </source>
</reference>
<evidence type="ECO:0008006" key="4">
    <source>
        <dbReference type="Google" id="ProtNLM"/>
    </source>
</evidence>
<dbReference type="EMBL" id="MU001493">
    <property type="protein sequence ID" value="KAF2450623.1"/>
    <property type="molecule type" value="Genomic_DNA"/>
</dbReference>
<protein>
    <recommendedName>
        <fullName evidence="4">Secreted protein</fullName>
    </recommendedName>
</protein>
<sequence>MRCGVWTGLWWGLLMESLWNRSGEGFNGDDEMPWFLTCAIELYHSYFCMLNRVVLLSTAAPVLLKVSMSGY</sequence>
<evidence type="ECO:0000313" key="3">
    <source>
        <dbReference type="Proteomes" id="UP000799764"/>
    </source>
</evidence>
<proteinExistence type="predicted"/>